<dbReference type="RefSeq" id="WP_114288848.1">
    <property type="nucleotide sequence ID" value="NZ_JAQDQL010000001.1"/>
</dbReference>
<sequence>MVQIKSFRGIRPDKLLAKDIASLPYDVLNSEEARELVQNNPHSYLHIDKSEIDLDPNVPPYDLSVYEKAKENLTLFLDKGWLKKEKKDCLYLYELTMNGFSQLGLVTCTSIDDYLNGDIKKHELTRKEKELDRIQHITYCNANTSPIFLTYRENTTINDITQQWIQEHNVEYDFVHSYEVRHKVWVIDDQIVIDQLVQLFKEDVPSLYIADGHHRTESAVKVGLNRRNQIGDTPDAPYQSFLSVLFPKNELHIYDYNRILTLTVTEEHLERIANYFYIAPKGKKTYKPKKSHEFSMYYQGEWQQLILKEKYLIKEKGTLKLLSAALFQKYIAEKCFNITDIRTNQQIDFIGGIRGLNELESLVDQAKASIAFALTEATMDDLLTVADNHEIMPPKSTWFEPKLLSGLFLYDLESN</sequence>
<dbReference type="Proteomes" id="UP000288197">
    <property type="component" value="Unassembled WGS sequence"/>
</dbReference>
<proteinExistence type="predicted"/>
<dbReference type="EMBL" id="NGJX01000001">
    <property type="protein sequence ID" value="RSU05542.1"/>
    <property type="molecule type" value="Genomic_DNA"/>
</dbReference>
<dbReference type="Pfam" id="PF06245">
    <property type="entry name" value="DUF1015"/>
    <property type="match status" value="1"/>
</dbReference>
<evidence type="ECO:0000313" key="1">
    <source>
        <dbReference type="EMBL" id="RSU05542.1"/>
    </source>
</evidence>
<dbReference type="PANTHER" id="PTHR36454:SF1">
    <property type="entry name" value="DUF1015 DOMAIN-CONTAINING PROTEIN"/>
    <property type="match status" value="1"/>
</dbReference>
<accession>A0A369B0H1</accession>
<dbReference type="OrthoDB" id="9781616at2"/>
<dbReference type="GeneID" id="63145577"/>
<dbReference type="InterPro" id="IPR008323">
    <property type="entry name" value="UCP033563"/>
</dbReference>
<gene>
    <name evidence="1" type="ORF">CBF32_00670</name>
</gene>
<reference evidence="1 2" key="1">
    <citation type="submission" date="2017-05" db="EMBL/GenBank/DDBJ databases">
        <title>Vagococcus spp. assemblies.</title>
        <authorList>
            <person name="Gulvik C.A."/>
        </authorList>
    </citation>
    <scope>NUCLEOTIDE SEQUENCE [LARGE SCALE GENOMIC DNA]</scope>
    <source>
        <strain evidence="1 2">NCFB 2497</strain>
    </source>
</reference>
<evidence type="ECO:0000313" key="2">
    <source>
        <dbReference type="Proteomes" id="UP000288197"/>
    </source>
</evidence>
<name>A0A369B0H1_9ENTE</name>
<protein>
    <recommendedName>
        <fullName evidence="3">DUF1015 domain-containing protein</fullName>
    </recommendedName>
</protein>
<comment type="caution">
    <text evidence="1">The sequence shown here is derived from an EMBL/GenBank/DDBJ whole genome shotgun (WGS) entry which is preliminary data.</text>
</comment>
<keyword evidence="2" id="KW-1185">Reference proteome</keyword>
<dbReference type="AlphaFoldDB" id="A0A369B0H1"/>
<dbReference type="PANTHER" id="PTHR36454">
    <property type="entry name" value="LMO2823 PROTEIN"/>
    <property type="match status" value="1"/>
</dbReference>
<evidence type="ECO:0008006" key="3">
    <source>
        <dbReference type="Google" id="ProtNLM"/>
    </source>
</evidence>
<dbReference type="PIRSF" id="PIRSF033563">
    <property type="entry name" value="UCP033563"/>
    <property type="match status" value="1"/>
</dbReference>
<organism evidence="1 2">
    <name type="scientific">Vagococcus fluvialis</name>
    <dbReference type="NCBI Taxonomy" id="2738"/>
    <lineage>
        <taxon>Bacteria</taxon>
        <taxon>Bacillati</taxon>
        <taxon>Bacillota</taxon>
        <taxon>Bacilli</taxon>
        <taxon>Lactobacillales</taxon>
        <taxon>Enterococcaceae</taxon>
        <taxon>Vagococcus</taxon>
    </lineage>
</organism>